<evidence type="ECO:0000256" key="1">
    <source>
        <dbReference type="SAM" id="MobiDB-lite"/>
    </source>
</evidence>
<name>A0A2G2YQN3_CAPAN</name>
<organism evidence="2 3">
    <name type="scientific">Capsicum annuum</name>
    <name type="common">Capsicum pepper</name>
    <dbReference type="NCBI Taxonomy" id="4072"/>
    <lineage>
        <taxon>Eukaryota</taxon>
        <taxon>Viridiplantae</taxon>
        <taxon>Streptophyta</taxon>
        <taxon>Embryophyta</taxon>
        <taxon>Tracheophyta</taxon>
        <taxon>Spermatophyta</taxon>
        <taxon>Magnoliopsida</taxon>
        <taxon>eudicotyledons</taxon>
        <taxon>Gunneridae</taxon>
        <taxon>Pentapetalae</taxon>
        <taxon>asterids</taxon>
        <taxon>lamiids</taxon>
        <taxon>Solanales</taxon>
        <taxon>Solanaceae</taxon>
        <taxon>Solanoideae</taxon>
        <taxon>Capsiceae</taxon>
        <taxon>Capsicum</taxon>
    </lineage>
</organism>
<comment type="caution">
    <text evidence="2">The sequence shown here is derived from an EMBL/GenBank/DDBJ whole genome shotgun (WGS) entry which is preliminary data.</text>
</comment>
<accession>A0A2G2YQN3</accession>
<reference evidence="2 3" key="2">
    <citation type="journal article" date="2017" name="Genome Biol.">
        <title>New reference genome sequences of hot pepper reveal the massive evolution of plant disease-resistance genes by retroduplication.</title>
        <authorList>
            <person name="Kim S."/>
            <person name="Park J."/>
            <person name="Yeom S.I."/>
            <person name="Kim Y.M."/>
            <person name="Seo E."/>
            <person name="Kim K.T."/>
            <person name="Kim M.S."/>
            <person name="Lee J.M."/>
            <person name="Cheong K."/>
            <person name="Shin H.S."/>
            <person name="Kim S.B."/>
            <person name="Han K."/>
            <person name="Lee J."/>
            <person name="Park M."/>
            <person name="Lee H.A."/>
            <person name="Lee H.Y."/>
            <person name="Lee Y."/>
            <person name="Oh S."/>
            <person name="Lee J.H."/>
            <person name="Choi E."/>
            <person name="Choi E."/>
            <person name="Lee S.E."/>
            <person name="Jeon J."/>
            <person name="Kim H."/>
            <person name="Choi G."/>
            <person name="Song H."/>
            <person name="Lee J."/>
            <person name="Lee S.C."/>
            <person name="Kwon J.K."/>
            <person name="Lee H.Y."/>
            <person name="Koo N."/>
            <person name="Hong Y."/>
            <person name="Kim R.W."/>
            <person name="Kang W.H."/>
            <person name="Huh J.H."/>
            <person name="Kang B.C."/>
            <person name="Yang T.J."/>
            <person name="Lee Y.H."/>
            <person name="Bennetzen J.L."/>
            <person name="Choi D."/>
        </authorList>
    </citation>
    <scope>NUCLEOTIDE SEQUENCE [LARGE SCALE GENOMIC DNA]</scope>
    <source>
        <strain evidence="3">cv. CM334</strain>
    </source>
</reference>
<evidence type="ECO:0000313" key="3">
    <source>
        <dbReference type="Proteomes" id="UP000222542"/>
    </source>
</evidence>
<keyword evidence="3" id="KW-1185">Reference proteome</keyword>
<evidence type="ECO:0000313" key="2">
    <source>
        <dbReference type="EMBL" id="PHT72062.1"/>
    </source>
</evidence>
<dbReference type="Proteomes" id="UP000222542">
    <property type="component" value="Unassembled WGS sequence"/>
</dbReference>
<dbReference type="EMBL" id="AYRZ02000009">
    <property type="protein sequence ID" value="PHT72062.1"/>
    <property type="molecule type" value="Genomic_DNA"/>
</dbReference>
<reference evidence="2 3" key="1">
    <citation type="journal article" date="2014" name="Nat. Genet.">
        <title>Genome sequence of the hot pepper provides insights into the evolution of pungency in Capsicum species.</title>
        <authorList>
            <person name="Kim S."/>
            <person name="Park M."/>
            <person name="Yeom S.I."/>
            <person name="Kim Y.M."/>
            <person name="Lee J.M."/>
            <person name="Lee H.A."/>
            <person name="Seo E."/>
            <person name="Choi J."/>
            <person name="Cheong K."/>
            <person name="Kim K.T."/>
            <person name="Jung K."/>
            <person name="Lee G.W."/>
            <person name="Oh S.K."/>
            <person name="Bae C."/>
            <person name="Kim S.B."/>
            <person name="Lee H.Y."/>
            <person name="Kim S.Y."/>
            <person name="Kim M.S."/>
            <person name="Kang B.C."/>
            <person name="Jo Y.D."/>
            <person name="Yang H.B."/>
            <person name="Jeong H.J."/>
            <person name="Kang W.H."/>
            <person name="Kwon J.K."/>
            <person name="Shin C."/>
            <person name="Lim J.Y."/>
            <person name="Park J.H."/>
            <person name="Huh J.H."/>
            <person name="Kim J.S."/>
            <person name="Kim B.D."/>
            <person name="Cohen O."/>
            <person name="Paran I."/>
            <person name="Suh M.C."/>
            <person name="Lee S.B."/>
            <person name="Kim Y.K."/>
            <person name="Shin Y."/>
            <person name="Noh S.J."/>
            <person name="Park J."/>
            <person name="Seo Y.S."/>
            <person name="Kwon S.Y."/>
            <person name="Kim H.A."/>
            <person name="Park J.M."/>
            <person name="Kim H.J."/>
            <person name="Choi S.B."/>
            <person name="Bosland P.W."/>
            <person name="Reeves G."/>
            <person name="Jo S.H."/>
            <person name="Lee B.W."/>
            <person name="Cho H.T."/>
            <person name="Choi H.S."/>
            <person name="Lee M.S."/>
            <person name="Yu Y."/>
            <person name="Do Choi Y."/>
            <person name="Park B.S."/>
            <person name="van Deynze A."/>
            <person name="Ashrafi H."/>
            <person name="Hill T."/>
            <person name="Kim W.T."/>
            <person name="Pai H.S."/>
            <person name="Ahn H.K."/>
            <person name="Yeam I."/>
            <person name="Giovannoni J.J."/>
            <person name="Rose J.K."/>
            <person name="Sorensen I."/>
            <person name="Lee S.J."/>
            <person name="Kim R.W."/>
            <person name="Choi I.Y."/>
            <person name="Choi B.S."/>
            <person name="Lim J.S."/>
            <person name="Lee Y.H."/>
            <person name="Choi D."/>
        </authorList>
    </citation>
    <scope>NUCLEOTIDE SEQUENCE [LARGE SCALE GENOMIC DNA]</scope>
    <source>
        <strain evidence="3">cv. CM334</strain>
    </source>
</reference>
<sequence>MSPMKTITNMSKYCLNTQFIKYIKAVGELMVVFTHFERTIFLCMNKTGVSYREMLGLMNPSSKRSFNCSFNSLSFTEAILYGGIDMGKVFGIWSIPKSISLMGGTPGRSSKNTSENSFTTGTDSRLGVSKLEFLTSTR</sequence>
<protein>
    <submittedName>
        <fullName evidence="2">Uncharacterized protein</fullName>
    </submittedName>
</protein>
<dbReference type="Gramene" id="PHT72062">
    <property type="protein sequence ID" value="PHT72062"/>
    <property type="gene ID" value="T459_22847"/>
</dbReference>
<feature type="region of interest" description="Disordered" evidence="1">
    <location>
        <begin position="103"/>
        <end position="123"/>
    </location>
</feature>
<feature type="compositionally biased region" description="Polar residues" evidence="1">
    <location>
        <begin position="107"/>
        <end position="123"/>
    </location>
</feature>
<proteinExistence type="predicted"/>
<gene>
    <name evidence="2" type="ORF">T459_22847</name>
</gene>
<dbReference type="AlphaFoldDB" id="A0A2G2YQN3"/>